<keyword evidence="3" id="KW-1185">Reference proteome</keyword>
<protein>
    <recommendedName>
        <fullName evidence="1">ATPase AAA-type core domain-containing protein</fullName>
    </recommendedName>
</protein>
<evidence type="ECO:0000313" key="3">
    <source>
        <dbReference type="Proteomes" id="UP000076276"/>
    </source>
</evidence>
<dbReference type="PANTHER" id="PTHR43581:SF2">
    <property type="entry name" value="EXCINUCLEASE ATPASE SUBUNIT"/>
    <property type="match status" value="1"/>
</dbReference>
<organism evidence="2 3">
    <name type="scientific">Acinetobacter pragensis</name>
    <dbReference type="NCBI Taxonomy" id="1806892"/>
    <lineage>
        <taxon>Bacteria</taxon>
        <taxon>Pseudomonadati</taxon>
        <taxon>Pseudomonadota</taxon>
        <taxon>Gammaproteobacteria</taxon>
        <taxon>Moraxellales</taxon>
        <taxon>Moraxellaceae</taxon>
        <taxon>Acinetobacter</taxon>
    </lineage>
</organism>
<feature type="domain" description="ATPase AAA-type core" evidence="1">
    <location>
        <begin position="30"/>
        <end position="337"/>
    </location>
</feature>
<name>A0A151XZL5_9GAMM</name>
<dbReference type="InterPro" id="IPR027417">
    <property type="entry name" value="P-loop_NTPase"/>
</dbReference>
<dbReference type="GO" id="GO:0005524">
    <property type="term" value="F:ATP binding"/>
    <property type="evidence" value="ECO:0007669"/>
    <property type="project" value="InterPro"/>
</dbReference>
<dbReference type="Proteomes" id="UP000076276">
    <property type="component" value="Unassembled WGS sequence"/>
</dbReference>
<dbReference type="SUPFAM" id="SSF52540">
    <property type="entry name" value="P-loop containing nucleoside triphosphate hydrolases"/>
    <property type="match status" value="1"/>
</dbReference>
<gene>
    <name evidence="2" type="ORF">AZH43_15820</name>
</gene>
<evidence type="ECO:0000259" key="1">
    <source>
        <dbReference type="Pfam" id="PF13304"/>
    </source>
</evidence>
<dbReference type="EMBL" id="LUAW01000031">
    <property type="protein sequence ID" value="KYQ71242.1"/>
    <property type="molecule type" value="Genomic_DNA"/>
</dbReference>
<dbReference type="InterPro" id="IPR051396">
    <property type="entry name" value="Bact_Antivir_Def_Nuclease"/>
</dbReference>
<reference evidence="2 3" key="1">
    <citation type="submission" date="2016-03" db="EMBL/GenBank/DDBJ databases">
        <title>Acinetobacter genomospecies 28 strain ANC 4149.</title>
        <authorList>
            <person name="Radolfova-Krizova L."/>
            <person name="Nemec A."/>
        </authorList>
    </citation>
    <scope>NUCLEOTIDE SEQUENCE [LARGE SCALE GENOMIC DNA]</scope>
    <source>
        <strain evidence="2 3">ANC 4149</strain>
    </source>
</reference>
<dbReference type="OrthoDB" id="9815944at2"/>
<comment type="caution">
    <text evidence="2">The sequence shown here is derived from an EMBL/GenBank/DDBJ whole genome shotgun (WGS) entry which is preliminary data.</text>
</comment>
<dbReference type="PANTHER" id="PTHR43581">
    <property type="entry name" value="ATP/GTP PHOSPHATASE"/>
    <property type="match status" value="1"/>
</dbReference>
<evidence type="ECO:0000313" key="2">
    <source>
        <dbReference type="EMBL" id="KYQ71242.1"/>
    </source>
</evidence>
<proteinExistence type="predicted"/>
<dbReference type="RefSeq" id="WP_067670494.1">
    <property type="nucleotide sequence ID" value="NZ_CBCSIK010000002.1"/>
</dbReference>
<dbReference type="AlphaFoldDB" id="A0A151XZL5"/>
<dbReference type="GO" id="GO:0016887">
    <property type="term" value="F:ATP hydrolysis activity"/>
    <property type="evidence" value="ECO:0007669"/>
    <property type="project" value="InterPro"/>
</dbReference>
<dbReference type="Gene3D" id="3.40.50.300">
    <property type="entry name" value="P-loop containing nucleotide triphosphate hydrolases"/>
    <property type="match status" value="1"/>
</dbReference>
<dbReference type="InterPro" id="IPR003959">
    <property type="entry name" value="ATPase_AAA_core"/>
</dbReference>
<sequence length="440" mass="51850">MPILYSLEQNKSSLKFIDDDFKLHDKNVYTFLVGKNSVGKSRLLRSIIIHALEENRFNQIIALSNTQYHKFPSYRELPSKDIFINSKYIRLAFEARTPMFTSGYDYKKRNNYINPQLEYIFNFFEKYEIRFRRNISTNLNFTQSIEEFITKSSLKEKNYYNLLTILDFLKLDHYVKCSLLPIHGFSINEIIEKIEKYFQESKDITIEEFEIFRNLRDSLHDVKSLKTFDLLHLSTFELKSISLLIELGLVRVHKVSFSKDKNIFNYSDLSSGELSVLSLILGLTATITDDSLICIDEPEINLHPQWQEKIIELIELVSENYYGCHFFIATHSPQLISGIKENNSFILDLSNNQLKNIDSFKNRSSDFQLSEIFNFPGNNNEYLIRKLIIILNKLNTEIDFHLDEESKSLLENLKKLIKYEKIDKEDKVFILFNLIASYRG</sequence>
<dbReference type="Pfam" id="PF13304">
    <property type="entry name" value="AAA_21"/>
    <property type="match status" value="1"/>
</dbReference>
<accession>A0A151XZL5</accession>